<comment type="caution">
    <text evidence="2">The sequence shown here is derived from an EMBL/GenBank/DDBJ whole genome shotgun (WGS) entry which is preliminary data.</text>
</comment>
<proteinExistence type="predicted"/>
<dbReference type="InterPro" id="IPR036514">
    <property type="entry name" value="SGNH_hydro_sf"/>
</dbReference>
<dbReference type="InterPro" id="IPR013830">
    <property type="entry name" value="SGNH_hydro"/>
</dbReference>
<gene>
    <name evidence="2" type="ORF">ACFPK2_18370</name>
</gene>
<evidence type="ECO:0000313" key="3">
    <source>
        <dbReference type="Proteomes" id="UP001595976"/>
    </source>
</evidence>
<protein>
    <submittedName>
        <fullName evidence="2">SGNH/GDSL hydrolase family protein</fullName>
    </submittedName>
</protein>
<dbReference type="EMBL" id="JBHSLI010000007">
    <property type="protein sequence ID" value="MFC5294960.1"/>
    <property type="molecule type" value="Genomic_DNA"/>
</dbReference>
<sequence length="224" mass="23540">MAMVAAASVGGVAHYRSAKSASAKEVAAKARPAMAAELARAQEGFVLIAGDSHAAALHLPCDSVNVAVGGLKAHEVRAHLAQLPMPVEPSAVLLVVGTNDVLRKQSPLERVDDWVSAVRQVVGRFRKVVVTAIPPVGEELAAIFDPDAILVYSHRLDHLCSGGGCVYADPWNALRSRLFGQARPGALVDGLHVADHTAAVQELADVLCRDQAQRADGVETVKVD</sequence>
<dbReference type="GO" id="GO:0016787">
    <property type="term" value="F:hydrolase activity"/>
    <property type="evidence" value="ECO:0007669"/>
    <property type="project" value="UniProtKB-KW"/>
</dbReference>
<evidence type="ECO:0000259" key="1">
    <source>
        <dbReference type="Pfam" id="PF13472"/>
    </source>
</evidence>
<reference evidence="3" key="1">
    <citation type="journal article" date="2019" name="Int. J. Syst. Evol. Microbiol.">
        <title>The Global Catalogue of Microorganisms (GCM) 10K type strain sequencing project: providing services to taxonomists for standard genome sequencing and annotation.</title>
        <authorList>
            <consortium name="The Broad Institute Genomics Platform"/>
            <consortium name="The Broad Institute Genome Sequencing Center for Infectious Disease"/>
            <person name="Wu L."/>
            <person name="Ma J."/>
        </authorList>
    </citation>
    <scope>NUCLEOTIDE SEQUENCE [LARGE SCALE GENOMIC DNA]</scope>
    <source>
        <strain evidence="3">CGMCC 1.15643</strain>
    </source>
</reference>
<dbReference type="Gene3D" id="3.40.50.1110">
    <property type="entry name" value="SGNH hydrolase"/>
    <property type="match status" value="1"/>
</dbReference>
<evidence type="ECO:0000313" key="2">
    <source>
        <dbReference type="EMBL" id="MFC5294960.1"/>
    </source>
</evidence>
<keyword evidence="2" id="KW-0378">Hydrolase</keyword>
<accession>A0ABW0F8T0</accession>
<feature type="domain" description="SGNH hydrolase-type esterase" evidence="1">
    <location>
        <begin position="56"/>
        <end position="192"/>
    </location>
</feature>
<dbReference type="RefSeq" id="WP_260348073.1">
    <property type="nucleotide sequence ID" value="NZ_JAOAOS010000003.1"/>
</dbReference>
<dbReference type="Pfam" id="PF13472">
    <property type="entry name" value="Lipase_GDSL_2"/>
    <property type="match status" value="1"/>
</dbReference>
<keyword evidence="3" id="KW-1185">Reference proteome</keyword>
<organism evidence="2 3">
    <name type="scientific">Bosea minatitlanensis</name>
    <dbReference type="NCBI Taxonomy" id="128782"/>
    <lineage>
        <taxon>Bacteria</taxon>
        <taxon>Pseudomonadati</taxon>
        <taxon>Pseudomonadota</taxon>
        <taxon>Alphaproteobacteria</taxon>
        <taxon>Hyphomicrobiales</taxon>
        <taxon>Boseaceae</taxon>
        <taxon>Bosea</taxon>
    </lineage>
</organism>
<name>A0ABW0F8T0_9HYPH</name>
<dbReference type="SUPFAM" id="SSF52266">
    <property type="entry name" value="SGNH hydrolase"/>
    <property type="match status" value="1"/>
</dbReference>
<dbReference type="Proteomes" id="UP001595976">
    <property type="component" value="Unassembled WGS sequence"/>
</dbReference>